<name>A0ACA9MYR6_9GLOM</name>
<organism evidence="1 2">
    <name type="scientific">Scutellospora calospora</name>
    <dbReference type="NCBI Taxonomy" id="85575"/>
    <lineage>
        <taxon>Eukaryota</taxon>
        <taxon>Fungi</taxon>
        <taxon>Fungi incertae sedis</taxon>
        <taxon>Mucoromycota</taxon>
        <taxon>Glomeromycotina</taxon>
        <taxon>Glomeromycetes</taxon>
        <taxon>Diversisporales</taxon>
        <taxon>Gigasporaceae</taxon>
        <taxon>Scutellospora</taxon>
    </lineage>
</organism>
<dbReference type="Proteomes" id="UP000789860">
    <property type="component" value="Unassembled WGS sequence"/>
</dbReference>
<evidence type="ECO:0000313" key="2">
    <source>
        <dbReference type="Proteomes" id="UP000789860"/>
    </source>
</evidence>
<accession>A0ACA9MYR6</accession>
<protein>
    <submittedName>
        <fullName evidence="1">10352_t:CDS:1</fullName>
    </submittedName>
</protein>
<reference evidence="1" key="1">
    <citation type="submission" date="2021-06" db="EMBL/GenBank/DDBJ databases">
        <authorList>
            <person name="Kallberg Y."/>
            <person name="Tangrot J."/>
            <person name="Rosling A."/>
        </authorList>
    </citation>
    <scope>NUCLEOTIDE SEQUENCE</scope>
    <source>
        <strain evidence="1">AU212A</strain>
    </source>
</reference>
<comment type="caution">
    <text evidence="1">The sequence shown here is derived from an EMBL/GenBank/DDBJ whole genome shotgun (WGS) entry which is preliminary data.</text>
</comment>
<proteinExistence type="predicted"/>
<sequence length="385" mass="43269">EAAICLAYLTTNATQRFQATVAANATGYFDSLLQEISDKLPVRRERLTVPDGSYQYVQNGPDIRVQFSIRVNMTNKKSPENSVPGVVSDLDNMITYKSITTFSSGLTNDLDQTYGFKSSGGLWGDHKGQLIPIFLAFGLNILLYGYSLKNTKHDFEDEEDLPEEKEEDLAGTLNFITGGLLVGAHSGLTTTFTFSDSNSKPEFSIPRKGFDKKSLDLKKYALIAFSLYNSDTNLIVTNITEIFNKDFKATIKYRAFADIFIKNVPQLVIQIIYFRFIVTYSIIPFCTLCSTVIMILITSIQSALEIFGLGMKKKRVDLNGIKKIVDDGNGIFKDGKHMFDEIMDDGKQKFENGKQKFNDGKQKFDDGKQEMMDDGKEKIKSENQI</sequence>
<feature type="non-terminal residue" evidence="1">
    <location>
        <position position="1"/>
    </location>
</feature>
<dbReference type="EMBL" id="CAJVPM010016673">
    <property type="protein sequence ID" value="CAG8615365.1"/>
    <property type="molecule type" value="Genomic_DNA"/>
</dbReference>
<keyword evidence="2" id="KW-1185">Reference proteome</keyword>
<gene>
    <name evidence="1" type="ORF">SCALOS_LOCUS7448</name>
</gene>
<evidence type="ECO:0000313" key="1">
    <source>
        <dbReference type="EMBL" id="CAG8615365.1"/>
    </source>
</evidence>